<sequence length="1345" mass="153564">MPAKLLPQQMHLPGSGTGPGTGTATANGGPRVSFNRDVHVKRIAKRANEPSEYDYETTNLQPIAGTSQGYHQLPPDIDPEDIRKEAALVIAQAGQHQSKAANGDNIPTFRVKQKRQSVPSDSQRFHSLPTRRKKGKPVARSVSDAAAAKKPTKRPSIFGLFSRKSDTNVNQLERDPRFEDGGGRRLVRSKSDVGSGHKEAKSRVNAKRSEPNPSAASKPQLTPIIEQAQREDYFEQDYFRERERRKSDAVTVREKHESEQGLTDLLTRSRSKAELDGPLLQQSTGPSTGPSISAGIRDRIETLKSKSSENMHSSQQPAERLPLTKGRTVNGLVKRLSMERFSPQPAIINQPAFSYIRPNEGITYAQLDHSEEQQRVSGRDSRTPQRDFAPARPPRATDRPLHSPAQGRYSPIPNGGGATTTRLGNSHSPSPWQQLSPRNLSDEDEGLGFETRKVYYEDESPQREREREREVERQRELEMERERERDRERRSEPPIVPVIRSVSPSPYLDELGYRRAQLENRILTRRFGEVTTLERHHQHQRQEPERMREYYSPEREREQDREREQATEERYQRHAVQQTYSPGRSHPEMTNGGGTTLPKMEKSSRYRHTKYYDDGHGGVKETYVRETQNDGQVRESRHRERLGSTPRDYNPVEYQEQEPKSLDSQLTGTDQYRSSPELRSQERGRLSQQQDYWQSSLKRDKLQQRSFDKGDSGIENDFRKESFNGDLTTRWRKRTALDDMRASESFLRKERRESAQQQQQLEQQRRQRREHSYVYRERSIDDGSHFDPHLDKYPVSTSTLRRREQHGQQKQNEDSSTLKRNKKLGGFEKVKQLFTGSATGSHGGSGRSSASNVSSSKKDTQSSRLTNGNSSTLSRRDKDKVKEKEQEREREKEKDKTKERYMVREEEMRSRYREHHALTEDTSREPKTMDISMRRRLSTPKASPLLLKRGATDKALKKTKETATSTPVKAEKTSWFKSLDRRAKSNPKEQLNVSVNGHSEATSSLKRTKRNAVAAPAKNLRFFGDTDLDSNPPTISKATSMPRRRPLLAHSKHSQSAYNLDRSPPPPSRDYRHSLSGQVATTTRQRASSMQHLEPGSDEVDFRKRRHYSRSRELQDISESGSEPEPAERHKRGNAQRAMSLERSADMPQRFENRPLLGPPKPARSADRRGLVEGGFGKERERYPAESSGTEGESSLHSQRSVVYLHATTVGDIPQPYNLRRRSMSRDDVRRGGGGATPGSAMGKPPLQPMTRTVSRSVSMLAPWKPKHISEGYEINYSQEQNKRISTLPRKPPPHNGATSASTLSRINRKNEVPTRRQNGYHIDERPPPSRSLLSTSNLRSTKTK</sequence>
<feature type="compositionally biased region" description="Polar residues" evidence="1">
    <location>
        <begin position="419"/>
        <end position="439"/>
    </location>
</feature>
<feature type="compositionally biased region" description="Basic and acidic residues" evidence="1">
    <location>
        <begin position="1164"/>
        <end position="1184"/>
    </location>
</feature>
<accession>A0A6P8WI18</accession>
<protein>
    <submittedName>
        <fullName evidence="3">Zinc finger CCCH domain-containing protein 13</fullName>
    </submittedName>
</protein>
<feature type="compositionally biased region" description="Basic residues" evidence="1">
    <location>
        <begin position="1042"/>
        <end position="1053"/>
    </location>
</feature>
<feature type="region of interest" description="Disordered" evidence="1">
    <location>
        <begin position="275"/>
        <end position="294"/>
    </location>
</feature>
<feature type="region of interest" description="Disordered" evidence="1">
    <location>
        <begin position="1"/>
        <end position="35"/>
    </location>
</feature>
<feature type="region of interest" description="Disordered" evidence="1">
    <location>
        <begin position="532"/>
        <end position="720"/>
    </location>
</feature>
<feature type="compositionally biased region" description="Low complexity" evidence="1">
    <location>
        <begin position="1331"/>
        <end position="1345"/>
    </location>
</feature>
<feature type="compositionally biased region" description="Polar residues" evidence="1">
    <location>
        <begin position="686"/>
        <end position="696"/>
    </location>
</feature>
<feature type="compositionally biased region" description="Basic and acidic residues" evidence="1">
    <location>
        <begin position="745"/>
        <end position="754"/>
    </location>
</feature>
<dbReference type="CTD" id="35866"/>
<keyword evidence="2" id="KW-1185">Reference proteome</keyword>
<feature type="region of interest" description="Disordered" evidence="1">
    <location>
        <begin position="1214"/>
        <end position="1258"/>
    </location>
</feature>
<name>A0A6P8WI18_DROAB</name>
<feature type="compositionally biased region" description="Basic and acidic residues" evidence="1">
    <location>
        <begin position="172"/>
        <end position="210"/>
    </location>
</feature>
<feature type="compositionally biased region" description="Basic and acidic residues" evidence="1">
    <location>
        <begin position="228"/>
        <end position="259"/>
    </location>
</feature>
<feature type="compositionally biased region" description="Basic and acidic residues" evidence="1">
    <location>
        <begin position="1143"/>
        <end position="1153"/>
    </location>
</feature>
<feature type="compositionally biased region" description="Polar residues" evidence="1">
    <location>
        <begin position="1075"/>
        <end position="1091"/>
    </location>
</feature>
<feature type="compositionally biased region" description="Polar residues" evidence="1">
    <location>
        <begin position="280"/>
        <end position="291"/>
    </location>
</feature>
<feature type="compositionally biased region" description="Polar residues" evidence="1">
    <location>
        <begin position="862"/>
        <end position="873"/>
    </location>
</feature>
<feature type="region of interest" description="Disordered" evidence="1">
    <location>
        <begin position="1273"/>
        <end position="1345"/>
    </location>
</feature>
<organism evidence="2 3">
    <name type="scientific">Drosophila albomicans</name>
    <name type="common">Fruit fly</name>
    <dbReference type="NCBI Taxonomy" id="7291"/>
    <lineage>
        <taxon>Eukaryota</taxon>
        <taxon>Metazoa</taxon>
        <taxon>Ecdysozoa</taxon>
        <taxon>Arthropoda</taxon>
        <taxon>Hexapoda</taxon>
        <taxon>Insecta</taxon>
        <taxon>Pterygota</taxon>
        <taxon>Neoptera</taxon>
        <taxon>Endopterygota</taxon>
        <taxon>Diptera</taxon>
        <taxon>Brachycera</taxon>
        <taxon>Muscomorpha</taxon>
        <taxon>Ephydroidea</taxon>
        <taxon>Drosophilidae</taxon>
        <taxon>Drosophila</taxon>
    </lineage>
</organism>
<dbReference type="OrthoDB" id="6512771at2759"/>
<feature type="compositionally biased region" description="Basic and acidic residues" evidence="1">
    <location>
        <begin position="450"/>
        <end position="492"/>
    </location>
</feature>
<feature type="compositionally biased region" description="Basic and acidic residues" evidence="1">
    <location>
        <begin position="599"/>
        <end position="642"/>
    </location>
</feature>
<feature type="compositionally biased region" description="Basic and acidic residues" evidence="1">
    <location>
        <begin position="697"/>
        <end position="720"/>
    </location>
</feature>
<evidence type="ECO:0000313" key="2">
    <source>
        <dbReference type="Proteomes" id="UP000515160"/>
    </source>
</evidence>
<feature type="compositionally biased region" description="Polar residues" evidence="1">
    <location>
        <begin position="1029"/>
        <end position="1039"/>
    </location>
</feature>
<evidence type="ECO:0000256" key="1">
    <source>
        <dbReference type="SAM" id="MobiDB-lite"/>
    </source>
</evidence>
<dbReference type="Proteomes" id="UP000515160">
    <property type="component" value="Chromosome 3"/>
</dbReference>
<feature type="compositionally biased region" description="Basic and acidic residues" evidence="1">
    <location>
        <begin position="770"/>
        <end position="792"/>
    </location>
</feature>
<evidence type="ECO:0000313" key="3">
    <source>
        <dbReference type="RefSeq" id="XP_034103341.1"/>
    </source>
</evidence>
<feature type="compositionally biased region" description="Basic and acidic residues" evidence="1">
    <location>
        <begin position="801"/>
        <end position="817"/>
    </location>
</feature>
<feature type="region of interest" description="Disordered" evidence="1">
    <location>
        <begin position="370"/>
        <end position="498"/>
    </location>
</feature>
<dbReference type="RefSeq" id="XP_034103341.1">
    <property type="nucleotide sequence ID" value="XM_034247450.2"/>
</dbReference>
<feature type="region of interest" description="Disordered" evidence="1">
    <location>
        <begin position="93"/>
        <end position="268"/>
    </location>
</feature>
<feature type="compositionally biased region" description="Polar residues" evidence="1">
    <location>
        <begin position="1297"/>
        <end position="1306"/>
    </location>
</feature>
<feature type="compositionally biased region" description="Polar residues" evidence="1">
    <location>
        <begin position="662"/>
        <end position="678"/>
    </location>
</feature>
<feature type="compositionally biased region" description="Basic and acidic residues" evidence="1">
    <location>
        <begin position="370"/>
        <end position="385"/>
    </location>
</feature>
<feature type="compositionally biased region" description="Polar residues" evidence="1">
    <location>
        <begin position="1187"/>
        <end position="1200"/>
    </location>
</feature>
<feature type="region of interest" description="Disordered" evidence="1">
    <location>
        <begin position="836"/>
        <end position="1200"/>
    </location>
</feature>
<feature type="compositionally biased region" description="Polar residues" evidence="1">
    <location>
        <begin position="211"/>
        <end position="220"/>
    </location>
</feature>
<feature type="compositionally biased region" description="Basic and acidic residues" evidence="1">
    <location>
        <begin position="532"/>
        <end position="572"/>
    </location>
</feature>
<gene>
    <name evidence="3" type="primary">LOC117567442</name>
</gene>
<feature type="compositionally biased region" description="Basic and acidic residues" evidence="1">
    <location>
        <begin position="874"/>
        <end position="928"/>
    </location>
</feature>
<feature type="region of interest" description="Disordered" evidence="1">
    <location>
        <begin position="745"/>
        <end position="821"/>
    </location>
</feature>
<feature type="compositionally biased region" description="Polar residues" evidence="1">
    <location>
        <begin position="988"/>
        <end position="1005"/>
    </location>
</feature>
<feature type="region of interest" description="Disordered" evidence="1">
    <location>
        <begin position="305"/>
        <end position="325"/>
    </location>
</feature>
<proteinExistence type="predicted"/>
<feature type="compositionally biased region" description="Basic and acidic residues" evidence="1">
    <location>
        <begin position="950"/>
        <end position="961"/>
    </location>
</feature>
<feature type="compositionally biased region" description="Basic and acidic residues" evidence="1">
    <location>
        <begin position="969"/>
        <end position="987"/>
    </location>
</feature>
<dbReference type="GeneID" id="117567442"/>
<reference evidence="3" key="1">
    <citation type="submission" date="2025-08" db="UniProtKB">
        <authorList>
            <consortium name="RefSeq"/>
        </authorList>
    </citation>
    <scope>IDENTIFICATION</scope>
    <source>
        <strain evidence="3">15112-1751.03</strain>
        <tissue evidence="3">Whole Adult</tissue>
    </source>
</reference>